<protein>
    <recommendedName>
        <fullName evidence="4">Lipocalin-like domain-containing protein</fullName>
    </recommendedName>
</protein>
<feature type="signal peptide" evidence="1">
    <location>
        <begin position="1"/>
        <end position="24"/>
    </location>
</feature>
<dbReference type="EMBL" id="JAODOP010000001">
    <property type="protein sequence ID" value="MEF3831916.1"/>
    <property type="molecule type" value="Genomic_DNA"/>
</dbReference>
<name>A0ABU7XNE2_9FLAO</name>
<evidence type="ECO:0008006" key="4">
    <source>
        <dbReference type="Google" id="ProtNLM"/>
    </source>
</evidence>
<comment type="caution">
    <text evidence="2">The sequence shown here is derived from an EMBL/GenBank/DDBJ whole genome shotgun (WGS) entry which is preliminary data.</text>
</comment>
<gene>
    <name evidence="2" type="ORF">N1F79_02135</name>
</gene>
<feature type="chain" id="PRO_5046119879" description="Lipocalin-like domain-containing protein" evidence="1">
    <location>
        <begin position="25"/>
        <end position="136"/>
    </location>
</feature>
<evidence type="ECO:0000256" key="1">
    <source>
        <dbReference type="SAM" id="SignalP"/>
    </source>
</evidence>
<reference evidence="2 3" key="1">
    <citation type="submission" date="2022-09" db="EMBL/GenBank/DDBJ databases">
        <title>Genome sequencing of Flavivirga sp. MEBiC05379.</title>
        <authorList>
            <person name="Oh H.-M."/>
            <person name="Kwon K.K."/>
            <person name="Park M.J."/>
            <person name="Yang S.-H."/>
        </authorList>
    </citation>
    <scope>NUCLEOTIDE SEQUENCE [LARGE SCALE GENOMIC DNA]</scope>
    <source>
        <strain evidence="2 3">MEBiC05379</strain>
    </source>
</reference>
<dbReference type="Proteomes" id="UP001337305">
    <property type="component" value="Unassembled WGS sequence"/>
</dbReference>
<evidence type="ECO:0000313" key="3">
    <source>
        <dbReference type="Proteomes" id="UP001337305"/>
    </source>
</evidence>
<accession>A0ABU7XNE2</accession>
<proteinExistence type="predicted"/>
<organism evidence="2 3">
    <name type="scientific">Flavivirga spongiicola</name>
    <dbReference type="NCBI Taxonomy" id="421621"/>
    <lineage>
        <taxon>Bacteria</taxon>
        <taxon>Pseudomonadati</taxon>
        <taxon>Bacteroidota</taxon>
        <taxon>Flavobacteriia</taxon>
        <taxon>Flavobacteriales</taxon>
        <taxon>Flavobacteriaceae</taxon>
        <taxon>Flavivirga</taxon>
    </lineage>
</organism>
<dbReference type="RefSeq" id="WP_303308914.1">
    <property type="nucleotide sequence ID" value="NZ_JAODOP010000001.1"/>
</dbReference>
<evidence type="ECO:0000313" key="2">
    <source>
        <dbReference type="EMBL" id="MEF3831916.1"/>
    </source>
</evidence>
<keyword evidence="1" id="KW-0732">Signal</keyword>
<keyword evidence="3" id="KW-1185">Reference proteome</keyword>
<dbReference type="PROSITE" id="PS51257">
    <property type="entry name" value="PROKAR_LIPOPROTEIN"/>
    <property type="match status" value="1"/>
</dbReference>
<sequence length="136" mass="15375">MKKSNLILLLFSFILLSFSCQKQKEVHTLPLANFNGIWSDCNDDNFDNCYAVFSIIGDSVYMGHYIEFKNQPFFESGKGIVKGDSIIYKVDVIRPIPAWGPEGGKHYLKLSEDKNTLEGIFVTDSGNSGPLVFKRR</sequence>